<dbReference type="Proteomes" id="UP000199032">
    <property type="component" value="Unassembled WGS sequence"/>
</dbReference>
<dbReference type="RefSeq" id="WP_090742557.1">
    <property type="nucleotide sequence ID" value="NZ_CZQA01000001.1"/>
</dbReference>
<evidence type="ECO:0000313" key="9">
    <source>
        <dbReference type="EMBL" id="CUS31692.1"/>
    </source>
</evidence>
<evidence type="ECO:0000256" key="2">
    <source>
        <dbReference type="ARBA" id="ARBA00022723"/>
    </source>
</evidence>
<keyword evidence="5" id="KW-0175">Coiled coil</keyword>
<dbReference type="OrthoDB" id="9809720at2"/>
<dbReference type="PROSITE" id="PS51007">
    <property type="entry name" value="CYTC"/>
    <property type="match status" value="1"/>
</dbReference>
<evidence type="ECO:0000256" key="5">
    <source>
        <dbReference type="SAM" id="Coils"/>
    </source>
</evidence>
<dbReference type="GO" id="GO:0020037">
    <property type="term" value="F:heme binding"/>
    <property type="evidence" value="ECO:0007669"/>
    <property type="project" value="InterPro"/>
</dbReference>
<keyword evidence="7" id="KW-0812">Transmembrane</keyword>
<dbReference type="GO" id="GO:0009055">
    <property type="term" value="F:electron transfer activity"/>
    <property type="evidence" value="ECO:0007669"/>
    <property type="project" value="InterPro"/>
</dbReference>
<proteinExistence type="predicted"/>
<feature type="domain" description="Cytochrome c" evidence="8">
    <location>
        <begin position="165"/>
        <end position="257"/>
    </location>
</feature>
<feature type="coiled-coil region" evidence="5">
    <location>
        <begin position="105"/>
        <end position="132"/>
    </location>
</feature>
<organism evidence="9 10">
    <name type="scientific">Candidatus Nitrospira nitrosa</name>
    <dbReference type="NCBI Taxonomy" id="1742972"/>
    <lineage>
        <taxon>Bacteria</taxon>
        <taxon>Pseudomonadati</taxon>
        <taxon>Nitrospirota</taxon>
        <taxon>Nitrospiria</taxon>
        <taxon>Nitrospirales</taxon>
        <taxon>Nitrospiraceae</taxon>
        <taxon>Nitrospira</taxon>
    </lineage>
</organism>
<dbReference type="Pfam" id="PF00034">
    <property type="entry name" value="Cytochrom_C"/>
    <property type="match status" value="1"/>
</dbReference>
<evidence type="ECO:0000256" key="3">
    <source>
        <dbReference type="ARBA" id="ARBA00023004"/>
    </source>
</evidence>
<keyword evidence="10" id="KW-1185">Reference proteome</keyword>
<keyword evidence="7" id="KW-1133">Transmembrane helix</keyword>
<evidence type="ECO:0000256" key="1">
    <source>
        <dbReference type="ARBA" id="ARBA00022617"/>
    </source>
</evidence>
<reference evidence="9 10" key="1">
    <citation type="submission" date="2015-10" db="EMBL/GenBank/DDBJ databases">
        <authorList>
            <person name="Gilbert D.G."/>
        </authorList>
    </citation>
    <scope>NUCLEOTIDE SEQUENCE [LARGE SCALE GENOMIC DNA]</scope>
    <source>
        <strain evidence="9">COMA1</strain>
    </source>
</reference>
<dbReference type="EMBL" id="CZQA01000001">
    <property type="protein sequence ID" value="CUS31692.1"/>
    <property type="molecule type" value="Genomic_DNA"/>
</dbReference>
<accession>A0A0S4L1X6</accession>
<dbReference type="GO" id="GO:0046872">
    <property type="term" value="F:metal ion binding"/>
    <property type="evidence" value="ECO:0007669"/>
    <property type="project" value="UniProtKB-KW"/>
</dbReference>
<evidence type="ECO:0000313" key="10">
    <source>
        <dbReference type="Proteomes" id="UP000199032"/>
    </source>
</evidence>
<feature type="transmembrane region" description="Helical" evidence="7">
    <location>
        <begin position="34"/>
        <end position="51"/>
    </location>
</feature>
<evidence type="ECO:0000256" key="7">
    <source>
        <dbReference type="SAM" id="Phobius"/>
    </source>
</evidence>
<evidence type="ECO:0000256" key="6">
    <source>
        <dbReference type="SAM" id="MobiDB-lite"/>
    </source>
</evidence>
<evidence type="ECO:0000259" key="8">
    <source>
        <dbReference type="PROSITE" id="PS51007"/>
    </source>
</evidence>
<dbReference type="SUPFAM" id="SSF46626">
    <property type="entry name" value="Cytochrome c"/>
    <property type="match status" value="1"/>
</dbReference>
<name>A0A0S4L1X6_9BACT</name>
<keyword evidence="7" id="KW-0472">Membrane</keyword>
<keyword evidence="2 4" id="KW-0479">Metal-binding</keyword>
<dbReference type="STRING" id="1742972.COMA1_10227"/>
<feature type="transmembrane region" description="Helical" evidence="7">
    <location>
        <begin position="63"/>
        <end position="84"/>
    </location>
</feature>
<dbReference type="Gene3D" id="1.10.760.10">
    <property type="entry name" value="Cytochrome c-like domain"/>
    <property type="match status" value="1"/>
</dbReference>
<feature type="region of interest" description="Disordered" evidence="6">
    <location>
        <begin position="138"/>
        <end position="158"/>
    </location>
</feature>
<keyword evidence="3 4" id="KW-0408">Iron</keyword>
<gene>
    <name evidence="9" type="ORF">COMA1_10227</name>
</gene>
<keyword evidence="1 4" id="KW-0349">Heme</keyword>
<dbReference type="AlphaFoldDB" id="A0A0S4L1X6"/>
<evidence type="ECO:0000256" key="4">
    <source>
        <dbReference type="PROSITE-ProRule" id="PRU00433"/>
    </source>
</evidence>
<protein>
    <submittedName>
        <fullName evidence="9">Putative Monoheme cytochrome c</fullName>
    </submittedName>
</protein>
<feature type="compositionally biased region" description="Low complexity" evidence="6">
    <location>
        <begin position="141"/>
        <end position="156"/>
    </location>
</feature>
<dbReference type="InterPro" id="IPR009056">
    <property type="entry name" value="Cyt_c-like_dom"/>
</dbReference>
<dbReference type="InterPro" id="IPR036909">
    <property type="entry name" value="Cyt_c-like_dom_sf"/>
</dbReference>
<sequence length="270" mass="29088">MWNLFKKLAVGLIVGGGLVAIANSQEVPVSFQLLFFAISVIGAGIFALLDAKTMDVMSGGMSFLTVTAFWVFLISVCVAGASFLPQFDPEDEKAKIGKLLDKERKQSAQGKTEELIARAKALDQQVKALEDRLKGVGGGQAVAAPQTPPAGEKAAAAGGGAASGDIMKIGEEQWQLQECYNCHKLRGEGGKKRGPELDNIGTLLTVEEIQQKIADPKSFMAEGYDKEWQKGIMPDKFKDLMDPKEMLALATWLGSFKNTAINTPKPIKKK</sequence>